<proteinExistence type="predicted"/>
<gene>
    <name evidence="2" type="primary">AVEN_111744_1</name>
    <name evidence="2" type="ORF">TNCV_1077571</name>
</gene>
<organism evidence="2 3">
    <name type="scientific">Trichonephila clavipes</name>
    <name type="common">Golden silk orbweaver</name>
    <name type="synonym">Nephila clavipes</name>
    <dbReference type="NCBI Taxonomy" id="2585209"/>
    <lineage>
        <taxon>Eukaryota</taxon>
        <taxon>Metazoa</taxon>
        <taxon>Ecdysozoa</taxon>
        <taxon>Arthropoda</taxon>
        <taxon>Chelicerata</taxon>
        <taxon>Arachnida</taxon>
        <taxon>Araneae</taxon>
        <taxon>Araneomorphae</taxon>
        <taxon>Entelegynae</taxon>
        <taxon>Araneoidea</taxon>
        <taxon>Nephilidae</taxon>
        <taxon>Trichonephila</taxon>
    </lineage>
</organism>
<evidence type="ECO:0000313" key="3">
    <source>
        <dbReference type="Proteomes" id="UP000887159"/>
    </source>
</evidence>
<dbReference type="SUPFAM" id="SSF57414">
    <property type="entry name" value="Hairpin loop containing domain-like"/>
    <property type="match status" value="1"/>
</dbReference>
<feature type="domain" description="Apple" evidence="1">
    <location>
        <begin position="119"/>
        <end position="203"/>
    </location>
</feature>
<dbReference type="Pfam" id="PF00024">
    <property type="entry name" value="PAN_1"/>
    <property type="match status" value="2"/>
</dbReference>
<dbReference type="EMBL" id="BMAU01021197">
    <property type="protein sequence ID" value="GFX97386.1"/>
    <property type="molecule type" value="Genomic_DNA"/>
</dbReference>
<dbReference type="InterPro" id="IPR052774">
    <property type="entry name" value="Celegans_DevNeuronal_Protein"/>
</dbReference>
<dbReference type="PANTHER" id="PTHR47327">
    <property type="entry name" value="FI18240P1-RELATED"/>
    <property type="match status" value="1"/>
</dbReference>
<protein>
    <recommendedName>
        <fullName evidence="1">Apple domain-containing protein</fullName>
    </recommendedName>
</protein>
<dbReference type="Gene3D" id="3.50.4.10">
    <property type="entry name" value="Hepatocyte Growth Factor"/>
    <property type="match status" value="1"/>
</dbReference>
<keyword evidence="3" id="KW-1185">Reference proteome</keyword>
<evidence type="ECO:0000259" key="1">
    <source>
        <dbReference type="PROSITE" id="PS50948"/>
    </source>
</evidence>
<sequence>MKVNKRQSQRQLQETFTKTDCITKTSHAYKAGLRVWDSAHACSRRGVTSSWSSPPQNNQRICRLPVKIVHYFVRGGFVQVQSPSSSGRRARFLGGQKGVAVHVWVYKETDQMLMFWRSCSSGFITFELITGYVYTSPSDTMELVPGTLRLTDCLALCNANATCQAINFETGLCVLFSSSAALRPASLTPSQFPVFTIYAHKVCLLGRKRCDRDWMFERVNGYELRDVARSSAIVMSREACMELCLNEAQFRCRSANYNRMTGECFLSDKDRTSLSSNRHFGQSSESVDYLESNCVDVTLILELSPPLSVACPRSSPLPFSPVTSKEGAARVKS</sequence>
<evidence type="ECO:0000313" key="2">
    <source>
        <dbReference type="EMBL" id="GFX97386.1"/>
    </source>
</evidence>
<name>A0A8X6RTT1_TRICX</name>
<comment type="caution">
    <text evidence="2">The sequence shown here is derived from an EMBL/GenBank/DDBJ whole genome shotgun (WGS) entry which is preliminary data.</text>
</comment>
<feature type="domain" description="Apple" evidence="1">
    <location>
        <begin position="210"/>
        <end position="294"/>
    </location>
</feature>
<dbReference type="CDD" id="cd01099">
    <property type="entry name" value="PAN_AP_HGF"/>
    <property type="match status" value="1"/>
</dbReference>
<dbReference type="AlphaFoldDB" id="A0A8X6RTT1"/>
<dbReference type="SMART" id="SM00473">
    <property type="entry name" value="PAN_AP"/>
    <property type="match status" value="2"/>
</dbReference>
<dbReference type="Proteomes" id="UP000887159">
    <property type="component" value="Unassembled WGS sequence"/>
</dbReference>
<dbReference type="PANTHER" id="PTHR47327:SF2">
    <property type="entry name" value="FI18240P1-RELATED"/>
    <property type="match status" value="1"/>
</dbReference>
<accession>A0A8X6RTT1</accession>
<dbReference type="GO" id="GO:0009653">
    <property type="term" value="P:anatomical structure morphogenesis"/>
    <property type="evidence" value="ECO:0007669"/>
    <property type="project" value="TreeGrafter"/>
</dbReference>
<reference evidence="2" key="1">
    <citation type="submission" date="2020-08" db="EMBL/GenBank/DDBJ databases">
        <title>Multicomponent nature underlies the extraordinary mechanical properties of spider dragline silk.</title>
        <authorList>
            <person name="Kono N."/>
            <person name="Nakamura H."/>
            <person name="Mori M."/>
            <person name="Yoshida Y."/>
            <person name="Ohtoshi R."/>
            <person name="Malay A.D."/>
            <person name="Moran D.A.P."/>
            <person name="Tomita M."/>
            <person name="Numata K."/>
            <person name="Arakawa K."/>
        </authorList>
    </citation>
    <scope>NUCLEOTIDE SEQUENCE</scope>
</reference>
<dbReference type="InterPro" id="IPR003609">
    <property type="entry name" value="Pan_app"/>
</dbReference>
<dbReference type="PROSITE" id="PS50948">
    <property type="entry name" value="PAN"/>
    <property type="match status" value="2"/>
</dbReference>